<keyword evidence="1" id="KW-0472">Membrane</keyword>
<name>A0AAW0Y4Y6_CHEQU</name>
<feature type="transmembrane region" description="Helical" evidence="1">
    <location>
        <begin position="6"/>
        <end position="28"/>
    </location>
</feature>
<keyword evidence="1" id="KW-0812">Transmembrane</keyword>
<dbReference type="AlphaFoldDB" id="A0AAW0Y4Y6"/>
<sequence length="101" mass="11883">MSRGCQLLQFIYFIFLGIVVPVIGRLALVQKSAAYSKKNIAYNIATYRHLPLSNISRKVSNIRWNQFHACVECDTHPYLVFEFRPSCHPSRIFLWWQDVYS</sequence>
<gene>
    <name evidence="2" type="ORF">OTU49_010718</name>
</gene>
<protein>
    <recommendedName>
        <fullName evidence="4">Secreted protein</fullName>
    </recommendedName>
</protein>
<accession>A0AAW0Y4Y6</accession>
<evidence type="ECO:0000313" key="3">
    <source>
        <dbReference type="Proteomes" id="UP001445076"/>
    </source>
</evidence>
<proteinExistence type="predicted"/>
<comment type="caution">
    <text evidence="2">The sequence shown here is derived from an EMBL/GenBank/DDBJ whole genome shotgun (WGS) entry which is preliminary data.</text>
</comment>
<dbReference type="Proteomes" id="UP001445076">
    <property type="component" value="Unassembled WGS sequence"/>
</dbReference>
<evidence type="ECO:0008006" key="4">
    <source>
        <dbReference type="Google" id="ProtNLM"/>
    </source>
</evidence>
<dbReference type="EMBL" id="JARKIK010000005">
    <property type="protein sequence ID" value="KAK8751845.1"/>
    <property type="molecule type" value="Genomic_DNA"/>
</dbReference>
<evidence type="ECO:0000256" key="1">
    <source>
        <dbReference type="SAM" id="Phobius"/>
    </source>
</evidence>
<keyword evidence="1" id="KW-1133">Transmembrane helix</keyword>
<evidence type="ECO:0000313" key="2">
    <source>
        <dbReference type="EMBL" id="KAK8751845.1"/>
    </source>
</evidence>
<organism evidence="2 3">
    <name type="scientific">Cherax quadricarinatus</name>
    <name type="common">Australian red claw crayfish</name>
    <dbReference type="NCBI Taxonomy" id="27406"/>
    <lineage>
        <taxon>Eukaryota</taxon>
        <taxon>Metazoa</taxon>
        <taxon>Ecdysozoa</taxon>
        <taxon>Arthropoda</taxon>
        <taxon>Crustacea</taxon>
        <taxon>Multicrustacea</taxon>
        <taxon>Malacostraca</taxon>
        <taxon>Eumalacostraca</taxon>
        <taxon>Eucarida</taxon>
        <taxon>Decapoda</taxon>
        <taxon>Pleocyemata</taxon>
        <taxon>Astacidea</taxon>
        <taxon>Parastacoidea</taxon>
        <taxon>Parastacidae</taxon>
        <taxon>Cherax</taxon>
    </lineage>
</organism>
<reference evidence="2 3" key="1">
    <citation type="journal article" date="2024" name="BMC Genomics">
        <title>Genome assembly of redclaw crayfish (Cherax quadricarinatus) provides insights into its immune adaptation and hypoxia tolerance.</title>
        <authorList>
            <person name="Liu Z."/>
            <person name="Zheng J."/>
            <person name="Li H."/>
            <person name="Fang K."/>
            <person name="Wang S."/>
            <person name="He J."/>
            <person name="Zhou D."/>
            <person name="Weng S."/>
            <person name="Chi M."/>
            <person name="Gu Z."/>
            <person name="He J."/>
            <person name="Li F."/>
            <person name="Wang M."/>
        </authorList>
    </citation>
    <scope>NUCLEOTIDE SEQUENCE [LARGE SCALE GENOMIC DNA]</scope>
    <source>
        <strain evidence="2">ZL_2023a</strain>
    </source>
</reference>
<keyword evidence="3" id="KW-1185">Reference proteome</keyword>